<dbReference type="Proteomes" id="UP001139559">
    <property type="component" value="Unassembled WGS sequence"/>
</dbReference>
<reference evidence="2" key="1">
    <citation type="submission" date="2021-11" db="EMBL/GenBank/DDBJ databases">
        <title>Vibrio ZSDE26 sp. nov. and Vibrio ZSDZ34 sp. nov., isolated from coastal seawater in Qingdao.</title>
        <authorList>
            <person name="Zhang P."/>
        </authorList>
    </citation>
    <scope>NUCLEOTIDE SEQUENCE</scope>
    <source>
        <strain evidence="2">ZSDE26</strain>
    </source>
</reference>
<dbReference type="InterPro" id="IPR021367">
    <property type="entry name" value="DUF2982"/>
</dbReference>
<keyword evidence="3" id="KW-1185">Reference proteome</keyword>
<organism evidence="2 3">
    <name type="scientific">Vibrio amylolyticus</name>
    <dbReference type="NCBI Taxonomy" id="2847292"/>
    <lineage>
        <taxon>Bacteria</taxon>
        <taxon>Pseudomonadati</taxon>
        <taxon>Pseudomonadota</taxon>
        <taxon>Gammaproteobacteria</taxon>
        <taxon>Vibrionales</taxon>
        <taxon>Vibrionaceae</taxon>
        <taxon>Vibrio</taxon>
    </lineage>
</organism>
<protein>
    <submittedName>
        <fullName evidence="2">DUF2982 domain-containing protein</fullName>
    </submittedName>
</protein>
<dbReference type="EMBL" id="JAJHVV010000001">
    <property type="protein sequence ID" value="MCK6261807.1"/>
    <property type="molecule type" value="Genomic_DNA"/>
</dbReference>
<comment type="caution">
    <text evidence="2">The sequence shown here is derived from an EMBL/GenBank/DDBJ whole genome shotgun (WGS) entry which is preliminary data.</text>
</comment>
<accession>A0A9X1XF20</accession>
<proteinExistence type="predicted"/>
<keyword evidence="1" id="KW-0812">Transmembrane</keyword>
<dbReference type="AlphaFoldDB" id="A0A9X1XF20"/>
<keyword evidence="1" id="KW-0472">Membrane</keyword>
<keyword evidence="1" id="KW-1133">Transmembrane helix</keyword>
<feature type="transmembrane region" description="Helical" evidence="1">
    <location>
        <begin position="21"/>
        <end position="37"/>
    </location>
</feature>
<dbReference type="RefSeq" id="WP_248006930.1">
    <property type="nucleotide sequence ID" value="NZ_JAJHVV010000001.1"/>
</dbReference>
<feature type="transmembrane region" description="Helical" evidence="1">
    <location>
        <begin position="43"/>
        <end position="61"/>
    </location>
</feature>
<name>A0A9X1XF20_9VIBR</name>
<gene>
    <name evidence="2" type="ORF">KP803_00805</name>
</gene>
<evidence type="ECO:0000256" key="1">
    <source>
        <dbReference type="SAM" id="Phobius"/>
    </source>
</evidence>
<sequence>MPSLQLSNLNLDVFLNQFKPALYMVVLIFLAAIYNFFDVKLATTILALALMTLTAIYLIVLRSKVSYTLTATHFQQHLYHGGWVVKWTDIERIGLCELNQDGLRHPLPWIGIKLRNYAPYLDNICPRVATDILLSQRSLLYIGHHNHRKNNQSKEFEDVVLDSHTYKGEPGLNYKGLRAMLANRMSYQRVYFDYDIFISINDLDRDEDSFIGLTRRYLAAAEREQEN</sequence>
<evidence type="ECO:0000313" key="3">
    <source>
        <dbReference type="Proteomes" id="UP001139559"/>
    </source>
</evidence>
<evidence type="ECO:0000313" key="2">
    <source>
        <dbReference type="EMBL" id="MCK6261807.1"/>
    </source>
</evidence>
<dbReference type="Pfam" id="PF11201">
    <property type="entry name" value="DUF2982"/>
    <property type="match status" value="1"/>
</dbReference>